<sequence>MNQPDAAGGIAMVLPASEAFAPGRAGAIALVVRRLAAATGASVIGAACAEPGFPGIACDPVRFRAPLAYNAGVLRRLRRLRPASIDIHQQPRLARLAARLLPGSRVMLFLHNEPTTMRGLTSPAARAGTLRRLHAVVCVSDHLRARYATGLADTARLVTLHNPLTLAELPAPPDARRREILFAGRIVEGKGIADFIAASAAALPRLPGWSARIIGGDRFGPDSPETPFVREMRARAGAAGIAWDGYRPHDEVLAAMAGAAIVAVPSRWPEPFGLTALEAMAAGATLVATRAGGLPEVVGEAGLLVPPGDAAALEAAFLRLAGDDAARDRLAAAGRARAQLFDTPVIAARLQRLRDAETPV</sequence>
<dbReference type="HOGENOM" id="CLU_009583_38_0_5"/>
<evidence type="ECO:0000256" key="3">
    <source>
        <dbReference type="ARBA" id="ARBA00022679"/>
    </source>
</evidence>
<evidence type="ECO:0000256" key="1">
    <source>
        <dbReference type="ARBA" id="ARBA00009481"/>
    </source>
</evidence>
<dbReference type="PANTHER" id="PTHR12526:SF640">
    <property type="entry name" value="COLANIC ACID BIOSYNTHESIS GLYCOSYLTRANSFERASE WCAL-RELATED"/>
    <property type="match status" value="1"/>
</dbReference>
<dbReference type="Proteomes" id="UP000000245">
    <property type="component" value="Chromosome"/>
</dbReference>
<accession>A5FY31</accession>
<dbReference type="GO" id="GO:0016757">
    <property type="term" value="F:glycosyltransferase activity"/>
    <property type="evidence" value="ECO:0007669"/>
    <property type="project" value="UniProtKB-KW"/>
</dbReference>
<protein>
    <submittedName>
        <fullName evidence="4">Glycosyl transferase, group 1</fullName>
    </submittedName>
</protein>
<evidence type="ECO:0000313" key="5">
    <source>
        <dbReference type="Proteomes" id="UP000000245"/>
    </source>
</evidence>
<evidence type="ECO:0000313" key="4">
    <source>
        <dbReference type="EMBL" id="ABQ30513.1"/>
    </source>
</evidence>
<dbReference type="eggNOG" id="COG0438">
    <property type="taxonomic scope" value="Bacteria"/>
</dbReference>
<name>A5FY31_ACICJ</name>
<dbReference type="Pfam" id="PF13692">
    <property type="entry name" value="Glyco_trans_1_4"/>
    <property type="match status" value="1"/>
</dbReference>
<comment type="similarity">
    <text evidence="1">Belongs to the glycosyltransferase group 1 family. Glycosyltransferase 4 subfamily.</text>
</comment>
<keyword evidence="5" id="KW-1185">Reference proteome</keyword>
<gene>
    <name evidence="4" type="ordered locus">Acry_1302</name>
</gene>
<keyword evidence="2" id="KW-0328">Glycosyltransferase</keyword>
<proteinExistence type="inferred from homology"/>
<dbReference type="CAZy" id="GT4">
    <property type="family name" value="Glycosyltransferase Family 4"/>
</dbReference>
<dbReference type="AlphaFoldDB" id="A5FY31"/>
<dbReference type="KEGG" id="acr:Acry_1302"/>
<dbReference type="Gene3D" id="3.40.50.2000">
    <property type="entry name" value="Glycogen Phosphorylase B"/>
    <property type="match status" value="2"/>
</dbReference>
<dbReference type="CDD" id="cd03801">
    <property type="entry name" value="GT4_PimA-like"/>
    <property type="match status" value="1"/>
</dbReference>
<evidence type="ECO:0000256" key="2">
    <source>
        <dbReference type="ARBA" id="ARBA00022676"/>
    </source>
</evidence>
<dbReference type="EMBL" id="CP000697">
    <property type="protein sequence ID" value="ABQ30513.1"/>
    <property type="molecule type" value="Genomic_DNA"/>
</dbReference>
<dbReference type="RefSeq" id="WP_011942145.1">
    <property type="nucleotide sequence ID" value="NC_009484.1"/>
</dbReference>
<keyword evidence="3 4" id="KW-0808">Transferase</keyword>
<reference evidence="4 5" key="1">
    <citation type="submission" date="2007-05" db="EMBL/GenBank/DDBJ databases">
        <title>Complete sequence of chromosome of Acidiphilium cryptum JF-5.</title>
        <authorList>
            <consortium name="US DOE Joint Genome Institute"/>
            <person name="Copeland A."/>
            <person name="Lucas S."/>
            <person name="Lapidus A."/>
            <person name="Barry K."/>
            <person name="Detter J.C."/>
            <person name="Glavina del Rio T."/>
            <person name="Hammon N."/>
            <person name="Israni S."/>
            <person name="Dalin E."/>
            <person name="Tice H."/>
            <person name="Pitluck S."/>
            <person name="Sims D."/>
            <person name="Brettin T."/>
            <person name="Bruce D."/>
            <person name="Han C."/>
            <person name="Schmutz J."/>
            <person name="Larimer F."/>
            <person name="Land M."/>
            <person name="Hauser L."/>
            <person name="Kyrpides N."/>
            <person name="Kim E."/>
            <person name="Magnuson T."/>
            <person name="Richardson P."/>
        </authorList>
    </citation>
    <scope>NUCLEOTIDE SEQUENCE [LARGE SCALE GENOMIC DNA]</scope>
    <source>
        <strain evidence="4 5">JF-5</strain>
    </source>
</reference>
<dbReference type="PANTHER" id="PTHR12526">
    <property type="entry name" value="GLYCOSYLTRANSFERASE"/>
    <property type="match status" value="1"/>
</dbReference>
<dbReference type="STRING" id="349163.Acry_1302"/>
<dbReference type="SUPFAM" id="SSF53756">
    <property type="entry name" value="UDP-Glycosyltransferase/glycogen phosphorylase"/>
    <property type="match status" value="1"/>
</dbReference>
<organism evidence="4 5">
    <name type="scientific">Acidiphilium cryptum (strain JF-5)</name>
    <dbReference type="NCBI Taxonomy" id="349163"/>
    <lineage>
        <taxon>Bacteria</taxon>
        <taxon>Pseudomonadati</taxon>
        <taxon>Pseudomonadota</taxon>
        <taxon>Alphaproteobacteria</taxon>
        <taxon>Acetobacterales</taxon>
        <taxon>Acidocellaceae</taxon>
        <taxon>Acidiphilium</taxon>
    </lineage>
</organism>